<name>A0ABU6JAA7_9BURK</name>
<gene>
    <name evidence="1" type="ORF">RY831_15590</name>
</gene>
<dbReference type="Proteomes" id="UP001352263">
    <property type="component" value="Unassembled WGS sequence"/>
</dbReference>
<sequence length="439" mass="49846">MHSPKNFLLLECESVRSVLQETLRYEYGIEGSRAFFEECEVRLDFIKQQLCGCLDDDHDALANTAALLTELSELIAHIERSSIGEYSWPFVEELKVIAEKICTETTITNPHTPPKVHVISGGGLDKYAIDVEQKRPAAAQRRILTIIFPRSFKHLVLLHPVLGHELGHAIWRGSEHEKRLQQIIYDNLLDGNPKFVDEAATAAWLYSPDAPQGIKDTLNWYATNWGLNQSNFFQEYASLAAWIEELTCDLIGLTTFGPSFVAALWQLLSSLMPSGNNVGDEHPPTGCRINLMLSAIRVLGYDKLKFENPDIQKEFDDFWSTLHSYKRNEPWYDLFSDAQILKTVNELQVLLKAHPPACYETPDAKTLAKLYCQVSTRVAPSGFEMSDEGKPICEIIDFRHILFAGWIASRSIKEISFDDINRLCEHAILQQRAIKLHAE</sequence>
<evidence type="ECO:0000313" key="1">
    <source>
        <dbReference type="EMBL" id="MEC4720586.1"/>
    </source>
</evidence>
<dbReference type="EMBL" id="JAWIIV010000012">
    <property type="protein sequence ID" value="MEC4720586.1"/>
    <property type="molecule type" value="Genomic_DNA"/>
</dbReference>
<comment type="caution">
    <text evidence="1">The sequence shown here is derived from an EMBL/GenBank/DDBJ whole genome shotgun (WGS) entry which is preliminary data.</text>
</comment>
<dbReference type="RefSeq" id="WP_326507300.1">
    <property type="nucleotide sequence ID" value="NZ_JAWIIV010000012.1"/>
</dbReference>
<organism evidence="1 2">
    <name type="scientific">Noviherbaspirillum album</name>
    <dbReference type="NCBI Taxonomy" id="3080276"/>
    <lineage>
        <taxon>Bacteria</taxon>
        <taxon>Pseudomonadati</taxon>
        <taxon>Pseudomonadota</taxon>
        <taxon>Betaproteobacteria</taxon>
        <taxon>Burkholderiales</taxon>
        <taxon>Oxalobacteraceae</taxon>
        <taxon>Noviherbaspirillum</taxon>
    </lineage>
</organism>
<protein>
    <submittedName>
        <fullName evidence="1">Uncharacterized protein</fullName>
    </submittedName>
</protein>
<accession>A0ABU6JAA7</accession>
<evidence type="ECO:0000313" key="2">
    <source>
        <dbReference type="Proteomes" id="UP001352263"/>
    </source>
</evidence>
<keyword evidence="2" id="KW-1185">Reference proteome</keyword>
<proteinExistence type="predicted"/>
<reference evidence="1 2" key="1">
    <citation type="submission" date="2023-10" db="EMBL/GenBank/DDBJ databases">
        <title>Noviherbaspirillum sp. CPCC 100848 genome assembly.</title>
        <authorList>
            <person name="Li X.Y."/>
            <person name="Fang X.M."/>
        </authorList>
    </citation>
    <scope>NUCLEOTIDE SEQUENCE [LARGE SCALE GENOMIC DNA]</scope>
    <source>
        <strain evidence="1 2">CPCC 100848</strain>
    </source>
</reference>